<evidence type="ECO:0000313" key="3">
    <source>
        <dbReference type="Proteomes" id="UP000076738"/>
    </source>
</evidence>
<organism evidence="2 3">
    <name type="scientific">Calocera viscosa (strain TUFC12733)</name>
    <dbReference type="NCBI Taxonomy" id="1330018"/>
    <lineage>
        <taxon>Eukaryota</taxon>
        <taxon>Fungi</taxon>
        <taxon>Dikarya</taxon>
        <taxon>Basidiomycota</taxon>
        <taxon>Agaricomycotina</taxon>
        <taxon>Dacrymycetes</taxon>
        <taxon>Dacrymycetales</taxon>
        <taxon>Dacrymycetaceae</taxon>
        <taxon>Calocera</taxon>
    </lineage>
</organism>
<sequence length="124" mass="13308">EEEPEVDLTAFVDKQRRGLVGPGAEAEAEEGVDHSLAHIPTSSGPARAKPKPAVNVVEWDPQLEEMLREKQKAEAIRDLKARFKGGRPEAARRGGRVLTGAIKPGADTAGGVEEDETFLDDLLG</sequence>
<evidence type="ECO:0000313" key="2">
    <source>
        <dbReference type="EMBL" id="KZO97543.1"/>
    </source>
</evidence>
<dbReference type="AlphaFoldDB" id="A0A167NBK5"/>
<feature type="compositionally biased region" description="Acidic residues" evidence="1">
    <location>
        <begin position="112"/>
        <end position="124"/>
    </location>
</feature>
<feature type="region of interest" description="Disordered" evidence="1">
    <location>
        <begin position="101"/>
        <end position="124"/>
    </location>
</feature>
<feature type="non-terminal residue" evidence="2">
    <location>
        <position position="1"/>
    </location>
</feature>
<gene>
    <name evidence="2" type="ORF">CALVIDRAFT_562895</name>
</gene>
<keyword evidence="3" id="KW-1185">Reference proteome</keyword>
<name>A0A167NBK5_CALVF</name>
<evidence type="ECO:0000256" key="1">
    <source>
        <dbReference type="SAM" id="MobiDB-lite"/>
    </source>
</evidence>
<feature type="region of interest" description="Disordered" evidence="1">
    <location>
        <begin position="1"/>
        <end position="52"/>
    </location>
</feature>
<protein>
    <submittedName>
        <fullName evidence="2">Uncharacterized protein</fullName>
    </submittedName>
</protein>
<dbReference type="OrthoDB" id="2505473at2759"/>
<dbReference type="EMBL" id="KV417279">
    <property type="protein sequence ID" value="KZO97543.1"/>
    <property type="molecule type" value="Genomic_DNA"/>
</dbReference>
<reference evidence="2 3" key="1">
    <citation type="journal article" date="2016" name="Mol. Biol. Evol.">
        <title>Comparative Genomics of Early-Diverging Mushroom-Forming Fungi Provides Insights into the Origins of Lignocellulose Decay Capabilities.</title>
        <authorList>
            <person name="Nagy L.G."/>
            <person name="Riley R."/>
            <person name="Tritt A."/>
            <person name="Adam C."/>
            <person name="Daum C."/>
            <person name="Floudas D."/>
            <person name="Sun H."/>
            <person name="Yadav J.S."/>
            <person name="Pangilinan J."/>
            <person name="Larsson K.H."/>
            <person name="Matsuura K."/>
            <person name="Barry K."/>
            <person name="Labutti K."/>
            <person name="Kuo R."/>
            <person name="Ohm R.A."/>
            <person name="Bhattacharya S.S."/>
            <person name="Shirouzu T."/>
            <person name="Yoshinaga Y."/>
            <person name="Martin F.M."/>
            <person name="Grigoriev I.V."/>
            <person name="Hibbett D.S."/>
        </authorList>
    </citation>
    <scope>NUCLEOTIDE SEQUENCE [LARGE SCALE GENOMIC DNA]</scope>
    <source>
        <strain evidence="2 3">TUFC12733</strain>
    </source>
</reference>
<proteinExistence type="predicted"/>
<accession>A0A167NBK5</accession>
<dbReference type="Proteomes" id="UP000076738">
    <property type="component" value="Unassembled WGS sequence"/>
</dbReference>